<dbReference type="GO" id="GO:0005524">
    <property type="term" value="F:ATP binding"/>
    <property type="evidence" value="ECO:0007669"/>
    <property type="project" value="UniProtKB-UniRule"/>
</dbReference>
<name>A0A5C6QE20_9GAMM</name>
<dbReference type="Proteomes" id="UP000321822">
    <property type="component" value="Unassembled WGS sequence"/>
</dbReference>
<feature type="transmembrane region" description="Helical" evidence="7">
    <location>
        <begin position="343"/>
        <end position="359"/>
    </location>
</feature>
<feature type="binding site" evidence="5">
    <location>
        <position position="537"/>
    </location>
    <ligand>
        <name>ATP</name>
        <dbReference type="ChEBI" id="CHEBI:30616"/>
    </ligand>
</feature>
<dbReference type="EMBL" id="VOLT01000006">
    <property type="protein sequence ID" value="TWX67234.1"/>
    <property type="molecule type" value="Genomic_DNA"/>
</dbReference>
<dbReference type="RefSeq" id="WP_146788709.1">
    <property type="nucleotide sequence ID" value="NZ_VOLT01000006.1"/>
</dbReference>
<feature type="transmembrane region" description="Helical" evidence="7">
    <location>
        <begin position="12"/>
        <end position="30"/>
    </location>
</feature>
<dbReference type="OrthoDB" id="9801841at2"/>
<dbReference type="InterPro" id="IPR017441">
    <property type="entry name" value="Protein_kinase_ATP_BS"/>
</dbReference>
<evidence type="ECO:0000256" key="4">
    <source>
        <dbReference type="ARBA" id="ARBA00022840"/>
    </source>
</evidence>
<keyword evidence="2 5" id="KW-0547">Nucleotide-binding</keyword>
<evidence type="ECO:0000256" key="7">
    <source>
        <dbReference type="SAM" id="Phobius"/>
    </source>
</evidence>
<dbReference type="SUPFAM" id="SSF56112">
    <property type="entry name" value="Protein kinase-like (PK-like)"/>
    <property type="match status" value="1"/>
</dbReference>
<keyword evidence="9" id="KW-0723">Serine/threonine-protein kinase</keyword>
<dbReference type="PANTHER" id="PTHR43289:SF6">
    <property type="entry name" value="SERINE_THREONINE-PROTEIN KINASE NEKL-3"/>
    <property type="match status" value="1"/>
</dbReference>
<dbReference type="Gene3D" id="1.10.510.10">
    <property type="entry name" value="Transferase(Phosphotransferase) domain 1"/>
    <property type="match status" value="1"/>
</dbReference>
<dbReference type="AlphaFoldDB" id="A0A5C6QE20"/>
<keyword evidence="7" id="KW-0812">Transmembrane</keyword>
<dbReference type="InterPro" id="IPR008271">
    <property type="entry name" value="Ser/Thr_kinase_AS"/>
</dbReference>
<dbReference type="PROSITE" id="PS00107">
    <property type="entry name" value="PROTEIN_KINASE_ATP"/>
    <property type="match status" value="1"/>
</dbReference>
<keyword evidence="7" id="KW-1133">Transmembrane helix</keyword>
<accession>A0A5C6QE20</accession>
<evidence type="ECO:0000256" key="2">
    <source>
        <dbReference type="ARBA" id="ARBA00022741"/>
    </source>
</evidence>
<keyword evidence="4 5" id="KW-0067">ATP-binding</keyword>
<comment type="caution">
    <text evidence="9">The sequence shown here is derived from an EMBL/GenBank/DDBJ whole genome shotgun (WGS) entry which is preliminary data.</text>
</comment>
<keyword evidence="10" id="KW-1185">Reference proteome</keyword>
<keyword evidence="1" id="KW-0808">Transferase</keyword>
<feature type="domain" description="Protein kinase" evidence="8">
    <location>
        <begin position="508"/>
        <end position="772"/>
    </location>
</feature>
<evidence type="ECO:0000313" key="10">
    <source>
        <dbReference type="Proteomes" id="UP000321822"/>
    </source>
</evidence>
<keyword evidence="3 9" id="KW-0418">Kinase</keyword>
<proteinExistence type="predicted"/>
<dbReference type="SMART" id="SM00220">
    <property type="entry name" value="S_TKc"/>
    <property type="match status" value="1"/>
</dbReference>
<dbReference type="Gene3D" id="3.30.200.20">
    <property type="entry name" value="Phosphorylase Kinase, domain 1"/>
    <property type="match status" value="1"/>
</dbReference>
<keyword evidence="7" id="KW-0472">Membrane</keyword>
<organism evidence="9 10">
    <name type="scientific">Colwellia demingiae</name>
    <dbReference type="NCBI Taxonomy" id="89401"/>
    <lineage>
        <taxon>Bacteria</taxon>
        <taxon>Pseudomonadati</taxon>
        <taxon>Pseudomonadota</taxon>
        <taxon>Gammaproteobacteria</taxon>
        <taxon>Alteromonadales</taxon>
        <taxon>Colwelliaceae</taxon>
        <taxon>Colwellia</taxon>
    </lineage>
</organism>
<dbReference type="CDD" id="cd14014">
    <property type="entry name" value="STKc_PknB_like"/>
    <property type="match status" value="1"/>
</dbReference>
<evidence type="ECO:0000256" key="1">
    <source>
        <dbReference type="ARBA" id="ARBA00022679"/>
    </source>
</evidence>
<dbReference type="InterPro" id="IPR000719">
    <property type="entry name" value="Prot_kinase_dom"/>
</dbReference>
<dbReference type="PROSITE" id="PS00108">
    <property type="entry name" value="PROTEIN_KINASE_ST"/>
    <property type="match status" value="1"/>
</dbReference>
<evidence type="ECO:0000259" key="8">
    <source>
        <dbReference type="PROSITE" id="PS50011"/>
    </source>
</evidence>
<feature type="transmembrane region" description="Helical" evidence="7">
    <location>
        <begin position="365"/>
        <end position="385"/>
    </location>
</feature>
<gene>
    <name evidence="9" type="ORF">ESZ36_13050</name>
</gene>
<reference evidence="9 10" key="1">
    <citation type="submission" date="2019-07" db="EMBL/GenBank/DDBJ databases">
        <title>Genomes of sea-ice associated Colwellia species.</title>
        <authorList>
            <person name="Bowman J.P."/>
        </authorList>
    </citation>
    <scope>NUCLEOTIDE SEQUENCE [LARGE SCALE GENOMIC DNA]</scope>
    <source>
        <strain evidence="9 10">ACAM 459</strain>
    </source>
</reference>
<dbReference type="PANTHER" id="PTHR43289">
    <property type="entry name" value="MITOGEN-ACTIVATED PROTEIN KINASE KINASE KINASE 20-RELATED"/>
    <property type="match status" value="1"/>
</dbReference>
<dbReference type="Pfam" id="PF00069">
    <property type="entry name" value="Pkinase"/>
    <property type="match status" value="1"/>
</dbReference>
<dbReference type="PROSITE" id="PS50011">
    <property type="entry name" value="PROTEIN_KINASE_DOM"/>
    <property type="match status" value="1"/>
</dbReference>
<evidence type="ECO:0000256" key="3">
    <source>
        <dbReference type="ARBA" id="ARBA00022777"/>
    </source>
</evidence>
<evidence type="ECO:0000256" key="5">
    <source>
        <dbReference type="PROSITE-ProRule" id="PRU10141"/>
    </source>
</evidence>
<protein>
    <submittedName>
        <fullName evidence="9">Serine/threonine protein kinase</fullName>
    </submittedName>
</protein>
<evidence type="ECO:0000313" key="9">
    <source>
        <dbReference type="EMBL" id="TWX67234.1"/>
    </source>
</evidence>
<dbReference type="GO" id="GO:0004674">
    <property type="term" value="F:protein serine/threonine kinase activity"/>
    <property type="evidence" value="ECO:0007669"/>
    <property type="project" value="UniProtKB-KW"/>
</dbReference>
<feature type="region of interest" description="Disordered" evidence="6">
    <location>
        <begin position="442"/>
        <end position="473"/>
    </location>
</feature>
<sequence>MVKRFLPIYHTGWFYLLLLFWGFSFWYASIGGLNQINQLNIQWLSQLKSSPVLSDNKPSLDVSDILTLQSEFNGQNIKSITTLLSYYPNSQITFLGQQSNNFIDKLEDYLSSKPRKNKIVIGSNQVTSASPLKSQATMPFSPLLNWFRFSSTTDAEMLSSRYFIFSPLLQSERQAFPLIWQKKGMLYLTLPGEIVKQLSSNTELLIEQNWQLSLLTKANTLAPKKYPLGFFGEVFISGNLPTVNQINRKKSETALPRLSSVNQFIQQYSSSANINSRPNYKVIFITDNNYSQDKILKPLLSKLVQEDYVYQSLVIILFAWLLLLLGISLTWFIGRLSLKQQSIGVLSYVVLLFILQYFFFNQRQWLEVTPIIISIMGTWLLLLAYQKEYRLFLAALNYQASSNTIEEVTAPSNAKVKPQMRQKIKLGIKSKIKNILTNKRVKPPQVKHSNSLSEENNNAASHNQFPPINRPSPVSKNDIEQTLVIVDNPVNIKTSMNHQMSVENFGRYQVEGVLGKGAMGIVYQGVDPKINRHVAIKTLQLSDDIDSPEFGEAKARFFREAQTAGGLSHANIVTIYDVGEDNHLGYIAMDLLTGAPLSLFTQADKILPTPLVYQLLIQITDALEYAHNQNVVHRDIKPANIIYDDDLLKVTVTDFGIAYVSDNSNTRTGIIMGSPYYMSPEQILGLKVDGRSDIFSLGVTFYQLLCGHLPFEGESIATVAYQITKAKAIAVNQHNTNLPTSAMRICSKAMHKDIDKRFQSMSEFKLALTNALKRDFKITAN</sequence>
<evidence type="ECO:0000256" key="6">
    <source>
        <dbReference type="SAM" id="MobiDB-lite"/>
    </source>
</evidence>
<dbReference type="InterPro" id="IPR011009">
    <property type="entry name" value="Kinase-like_dom_sf"/>
</dbReference>
<feature type="transmembrane region" description="Helical" evidence="7">
    <location>
        <begin position="308"/>
        <end position="331"/>
    </location>
</feature>
<feature type="compositionally biased region" description="Low complexity" evidence="6">
    <location>
        <begin position="448"/>
        <end position="463"/>
    </location>
</feature>